<dbReference type="InterPro" id="IPR036661">
    <property type="entry name" value="Luciferase-like_sf"/>
</dbReference>
<dbReference type="SUPFAM" id="SSF51679">
    <property type="entry name" value="Bacterial luciferase-like"/>
    <property type="match status" value="1"/>
</dbReference>
<evidence type="ECO:0000259" key="2">
    <source>
        <dbReference type="Pfam" id="PF00296"/>
    </source>
</evidence>
<gene>
    <name evidence="3" type="ORF">Pph01_64230</name>
</gene>
<dbReference type="RefSeq" id="WP_204076882.1">
    <property type="nucleotide sequence ID" value="NZ_BAABHI010000007.1"/>
</dbReference>
<dbReference type="PANTHER" id="PTHR43244">
    <property type="match status" value="1"/>
</dbReference>
<dbReference type="InterPro" id="IPR011251">
    <property type="entry name" value="Luciferase-like_dom"/>
</dbReference>
<dbReference type="NCBIfam" id="TIGR03620">
    <property type="entry name" value="F420_MSMEG_4141"/>
    <property type="match status" value="1"/>
</dbReference>
<protein>
    <submittedName>
        <fullName evidence="3">LLM class F420-dependent oxidoreductase</fullName>
    </submittedName>
</protein>
<dbReference type="Pfam" id="PF00296">
    <property type="entry name" value="Bac_luciferase"/>
    <property type="match status" value="1"/>
</dbReference>
<dbReference type="AlphaFoldDB" id="A0A8J3XHS0"/>
<evidence type="ECO:0000256" key="1">
    <source>
        <dbReference type="ARBA" id="ARBA00023002"/>
    </source>
</evidence>
<sequence>MADSPARPASPSTVKQRLGRTGVWLASFTSVPAETVRRAAAEIEDLGYGALWFGETPVSREALTQAALLLSATRRLQVATGIANIYARDAVATANGANTLAEAWGDRFVLGLGVSHAPLVTTRGHDYGRPVATMRAYLDAMDSASFGVPPAPAAPRVLAALRRKMLELAGTRAQGAHPYFTTPEHTAMARDVLGPDPVLAPEQAVVVTGDAERGRAVARKYAAAYLSMPNYLNNLRELGFSDRDFEGGGSDALIDAVVPSGDPETIGERVRAHHQAGADHVCVQPLAGTLAEQLEHLRLLAPVLVG</sequence>
<dbReference type="GO" id="GO:0016705">
    <property type="term" value="F:oxidoreductase activity, acting on paired donors, with incorporation or reduction of molecular oxygen"/>
    <property type="evidence" value="ECO:0007669"/>
    <property type="project" value="InterPro"/>
</dbReference>
<keyword evidence="4" id="KW-1185">Reference proteome</keyword>
<organism evidence="3 4">
    <name type="scientific">Planotetraspora phitsanulokensis</name>
    <dbReference type="NCBI Taxonomy" id="575192"/>
    <lineage>
        <taxon>Bacteria</taxon>
        <taxon>Bacillati</taxon>
        <taxon>Actinomycetota</taxon>
        <taxon>Actinomycetes</taxon>
        <taxon>Streptosporangiales</taxon>
        <taxon>Streptosporangiaceae</taxon>
        <taxon>Planotetraspora</taxon>
    </lineage>
</organism>
<accession>A0A8J3XHS0</accession>
<evidence type="ECO:0000313" key="4">
    <source>
        <dbReference type="Proteomes" id="UP000622547"/>
    </source>
</evidence>
<name>A0A8J3XHS0_9ACTN</name>
<comment type="caution">
    <text evidence="3">The sequence shown here is derived from an EMBL/GenBank/DDBJ whole genome shotgun (WGS) entry which is preliminary data.</text>
</comment>
<dbReference type="EMBL" id="BOOP01000032">
    <property type="protein sequence ID" value="GII41420.1"/>
    <property type="molecule type" value="Genomic_DNA"/>
</dbReference>
<evidence type="ECO:0000313" key="3">
    <source>
        <dbReference type="EMBL" id="GII41420.1"/>
    </source>
</evidence>
<dbReference type="Proteomes" id="UP000622547">
    <property type="component" value="Unassembled WGS sequence"/>
</dbReference>
<dbReference type="InterPro" id="IPR019922">
    <property type="entry name" value="Lucif-like_OxRdatse_MSMEG_4141"/>
</dbReference>
<reference evidence="3 4" key="1">
    <citation type="submission" date="2021-01" db="EMBL/GenBank/DDBJ databases">
        <title>Whole genome shotgun sequence of Planotetraspora phitsanulokensis NBRC 104273.</title>
        <authorList>
            <person name="Komaki H."/>
            <person name="Tamura T."/>
        </authorList>
    </citation>
    <scope>NUCLEOTIDE SEQUENCE [LARGE SCALE GENOMIC DNA]</scope>
    <source>
        <strain evidence="3 4">NBRC 104273</strain>
    </source>
</reference>
<dbReference type="Gene3D" id="3.20.20.30">
    <property type="entry name" value="Luciferase-like domain"/>
    <property type="match status" value="1"/>
</dbReference>
<feature type="domain" description="Luciferase-like" evidence="2">
    <location>
        <begin position="32"/>
        <end position="280"/>
    </location>
</feature>
<proteinExistence type="predicted"/>
<dbReference type="InterPro" id="IPR050564">
    <property type="entry name" value="F420-G6PD/mer"/>
</dbReference>
<dbReference type="PANTHER" id="PTHR43244:SF1">
    <property type="entry name" value="5,10-METHYLENETETRAHYDROMETHANOPTERIN REDUCTASE"/>
    <property type="match status" value="1"/>
</dbReference>
<keyword evidence="1" id="KW-0560">Oxidoreductase</keyword>